<keyword evidence="3" id="KW-1185">Reference proteome</keyword>
<evidence type="ECO:0000313" key="3">
    <source>
        <dbReference type="Proteomes" id="UP001233999"/>
    </source>
</evidence>
<dbReference type="Proteomes" id="UP001233999">
    <property type="component" value="Unassembled WGS sequence"/>
</dbReference>
<keyword evidence="1" id="KW-0472">Membrane</keyword>
<proteinExistence type="predicted"/>
<evidence type="ECO:0000313" key="2">
    <source>
        <dbReference type="EMBL" id="KAJ9585657.1"/>
    </source>
</evidence>
<protein>
    <submittedName>
        <fullName evidence="2">Uncharacterized protein</fullName>
    </submittedName>
</protein>
<evidence type="ECO:0000256" key="1">
    <source>
        <dbReference type="SAM" id="Phobius"/>
    </source>
</evidence>
<feature type="non-terminal residue" evidence="2">
    <location>
        <position position="183"/>
    </location>
</feature>
<organism evidence="2 3">
    <name type="scientific">Diploptera punctata</name>
    <name type="common">Pacific beetle cockroach</name>
    <dbReference type="NCBI Taxonomy" id="6984"/>
    <lineage>
        <taxon>Eukaryota</taxon>
        <taxon>Metazoa</taxon>
        <taxon>Ecdysozoa</taxon>
        <taxon>Arthropoda</taxon>
        <taxon>Hexapoda</taxon>
        <taxon>Insecta</taxon>
        <taxon>Pterygota</taxon>
        <taxon>Neoptera</taxon>
        <taxon>Polyneoptera</taxon>
        <taxon>Dictyoptera</taxon>
        <taxon>Blattodea</taxon>
        <taxon>Blaberoidea</taxon>
        <taxon>Blaberidae</taxon>
        <taxon>Diplopterinae</taxon>
        <taxon>Diploptera</taxon>
    </lineage>
</organism>
<reference evidence="2" key="2">
    <citation type="submission" date="2023-05" db="EMBL/GenBank/DDBJ databases">
        <authorList>
            <person name="Fouks B."/>
        </authorList>
    </citation>
    <scope>NUCLEOTIDE SEQUENCE</scope>
    <source>
        <strain evidence="2">Stay&amp;Tobe</strain>
        <tissue evidence="2">Testes</tissue>
    </source>
</reference>
<feature type="transmembrane region" description="Helical" evidence="1">
    <location>
        <begin position="83"/>
        <end position="105"/>
    </location>
</feature>
<keyword evidence="1" id="KW-1133">Transmembrane helix</keyword>
<keyword evidence="1" id="KW-0812">Transmembrane</keyword>
<accession>A0AAD8EDC8</accession>
<name>A0AAD8EDC8_DIPPU</name>
<dbReference type="EMBL" id="JASPKZ010007253">
    <property type="protein sequence ID" value="KAJ9585657.1"/>
    <property type="molecule type" value="Genomic_DNA"/>
</dbReference>
<sequence>MYYLLDDLNKSCEVNKKLTMLILLAIWHPQGSPPPSHVLYANCAAALTYTMCIIITTIQTIVCTIILSNLMHQSYILVVTENVICEFSCVIINTLIRTLLTILHIKSFRLRQVLLFDNLFSLMTSLLLTVNYAFIQLIDLCWLSSALYSSCGPMKKFYSRLLSLRILTPSSPFPLNWHITYSM</sequence>
<gene>
    <name evidence="2" type="ORF">L9F63_002545</name>
</gene>
<reference evidence="2" key="1">
    <citation type="journal article" date="2023" name="IScience">
        <title>Live-bearing cockroach genome reveals convergent evolutionary mechanisms linked to viviparity in insects and beyond.</title>
        <authorList>
            <person name="Fouks B."/>
            <person name="Harrison M.C."/>
            <person name="Mikhailova A.A."/>
            <person name="Marchal E."/>
            <person name="English S."/>
            <person name="Carruthers M."/>
            <person name="Jennings E.C."/>
            <person name="Chiamaka E.L."/>
            <person name="Frigard R.A."/>
            <person name="Pippel M."/>
            <person name="Attardo G.M."/>
            <person name="Benoit J.B."/>
            <person name="Bornberg-Bauer E."/>
            <person name="Tobe S.S."/>
        </authorList>
    </citation>
    <scope>NUCLEOTIDE SEQUENCE</scope>
    <source>
        <strain evidence="2">Stay&amp;Tobe</strain>
    </source>
</reference>
<dbReference type="AlphaFoldDB" id="A0AAD8EDC8"/>
<comment type="caution">
    <text evidence="2">The sequence shown here is derived from an EMBL/GenBank/DDBJ whole genome shotgun (WGS) entry which is preliminary data.</text>
</comment>
<feature type="transmembrane region" description="Helical" evidence="1">
    <location>
        <begin position="125"/>
        <end position="148"/>
    </location>
</feature>
<feature type="transmembrane region" description="Helical" evidence="1">
    <location>
        <begin position="38"/>
        <end position="71"/>
    </location>
</feature>